<reference evidence="4" key="1">
    <citation type="submission" date="2018-07" db="EMBL/GenBank/DDBJ databases">
        <authorList>
            <person name="Safronova V.I."/>
            <person name="Chirak E.R."/>
            <person name="Sazanova A.L."/>
        </authorList>
    </citation>
    <scope>NUCLEOTIDE SEQUENCE [LARGE SCALE GENOMIC DNA]</scope>
    <source>
        <strain evidence="4">RCAM04685</strain>
    </source>
</reference>
<dbReference type="Proteomes" id="UP000255207">
    <property type="component" value="Unassembled WGS sequence"/>
</dbReference>
<comment type="caution">
    <text evidence="3">The sequence shown here is derived from an EMBL/GenBank/DDBJ whole genome shotgun (WGS) entry which is preliminary data.</text>
</comment>
<protein>
    <submittedName>
        <fullName evidence="3">Glyoxalase</fullName>
    </submittedName>
</protein>
<organism evidence="3 4">
    <name type="scientific">Bosea caraganae</name>
    <dbReference type="NCBI Taxonomy" id="2763117"/>
    <lineage>
        <taxon>Bacteria</taxon>
        <taxon>Pseudomonadati</taxon>
        <taxon>Pseudomonadota</taxon>
        <taxon>Alphaproteobacteria</taxon>
        <taxon>Hyphomicrobiales</taxon>
        <taxon>Boseaceae</taxon>
        <taxon>Bosea</taxon>
    </lineage>
</organism>
<dbReference type="RefSeq" id="WP_114832110.1">
    <property type="nucleotide sequence ID" value="NZ_QQTO01000027.1"/>
</dbReference>
<sequence>MPIHKIQSVYTIVRDLDAQQAFYTRVLGIAPKFRDADRWSQFGIGNTNFALSSVAEAAPGAAGSVVVFEANHLDGLRELVVEAGGSFVAAREMGTHGNILSFMDPEGQPFQVFAKASPPPTPPSPASEEKGSTS</sequence>
<dbReference type="InterPro" id="IPR041581">
    <property type="entry name" value="Glyoxalase_6"/>
</dbReference>
<keyword evidence="4" id="KW-1185">Reference proteome</keyword>
<dbReference type="Gene3D" id="3.10.180.10">
    <property type="entry name" value="2,3-Dihydroxybiphenyl 1,2-Dioxygenase, domain 1"/>
    <property type="match status" value="1"/>
</dbReference>
<evidence type="ECO:0000256" key="1">
    <source>
        <dbReference type="SAM" id="MobiDB-lite"/>
    </source>
</evidence>
<evidence type="ECO:0000259" key="2">
    <source>
        <dbReference type="PROSITE" id="PS51819"/>
    </source>
</evidence>
<dbReference type="PROSITE" id="PS51819">
    <property type="entry name" value="VOC"/>
    <property type="match status" value="1"/>
</dbReference>
<proteinExistence type="predicted"/>
<dbReference type="EMBL" id="QQTP01000020">
    <property type="protein sequence ID" value="RDJ20305.1"/>
    <property type="molecule type" value="Genomic_DNA"/>
</dbReference>
<dbReference type="InterPro" id="IPR037523">
    <property type="entry name" value="VOC_core"/>
</dbReference>
<feature type="region of interest" description="Disordered" evidence="1">
    <location>
        <begin position="110"/>
        <end position="134"/>
    </location>
</feature>
<gene>
    <name evidence="3" type="ORF">DWE98_25430</name>
</gene>
<dbReference type="InterPro" id="IPR029068">
    <property type="entry name" value="Glyas_Bleomycin-R_OHBP_Dase"/>
</dbReference>
<evidence type="ECO:0000313" key="4">
    <source>
        <dbReference type="Proteomes" id="UP000255207"/>
    </source>
</evidence>
<accession>A0A370KZ75</accession>
<name>A0A370KZ75_9HYPH</name>
<dbReference type="AlphaFoldDB" id="A0A370KZ75"/>
<feature type="domain" description="VOC" evidence="2">
    <location>
        <begin position="5"/>
        <end position="115"/>
    </location>
</feature>
<dbReference type="OrthoDB" id="9812656at2"/>
<dbReference type="SUPFAM" id="SSF54593">
    <property type="entry name" value="Glyoxalase/Bleomycin resistance protein/Dihydroxybiphenyl dioxygenase"/>
    <property type="match status" value="1"/>
</dbReference>
<evidence type="ECO:0000313" key="3">
    <source>
        <dbReference type="EMBL" id="RDJ20305.1"/>
    </source>
</evidence>
<dbReference type="Pfam" id="PF18029">
    <property type="entry name" value="Glyoxalase_6"/>
    <property type="match status" value="1"/>
</dbReference>